<dbReference type="Proteomes" id="UP001152622">
    <property type="component" value="Chromosome 4"/>
</dbReference>
<dbReference type="OrthoDB" id="8830353at2759"/>
<protein>
    <submittedName>
        <fullName evidence="1">Uncharacterized protein</fullName>
    </submittedName>
</protein>
<evidence type="ECO:0000313" key="2">
    <source>
        <dbReference type="Proteomes" id="UP001152622"/>
    </source>
</evidence>
<organism evidence="1 2">
    <name type="scientific">Synaphobranchus kaupii</name>
    <name type="common">Kaup's arrowtooth eel</name>
    <dbReference type="NCBI Taxonomy" id="118154"/>
    <lineage>
        <taxon>Eukaryota</taxon>
        <taxon>Metazoa</taxon>
        <taxon>Chordata</taxon>
        <taxon>Craniata</taxon>
        <taxon>Vertebrata</taxon>
        <taxon>Euteleostomi</taxon>
        <taxon>Actinopterygii</taxon>
        <taxon>Neopterygii</taxon>
        <taxon>Teleostei</taxon>
        <taxon>Anguilliformes</taxon>
        <taxon>Synaphobranchidae</taxon>
        <taxon>Synaphobranchus</taxon>
    </lineage>
</organism>
<reference evidence="1" key="1">
    <citation type="journal article" date="2023" name="Science">
        <title>Genome structures resolve the early diversification of teleost fishes.</title>
        <authorList>
            <person name="Parey E."/>
            <person name="Louis A."/>
            <person name="Montfort J."/>
            <person name="Bouchez O."/>
            <person name="Roques C."/>
            <person name="Iampietro C."/>
            <person name="Lluch J."/>
            <person name="Castinel A."/>
            <person name="Donnadieu C."/>
            <person name="Desvignes T."/>
            <person name="Floi Bucao C."/>
            <person name="Jouanno E."/>
            <person name="Wen M."/>
            <person name="Mejri S."/>
            <person name="Dirks R."/>
            <person name="Jansen H."/>
            <person name="Henkel C."/>
            <person name="Chen W.J."/>
            <person name="Zahm M."/>
            <person name="Cabau C."/>
            <person name="Klopp C."/>
            <person name="Thompson A.W."/>
            <person name="Robinson-Rechavi M."/>
            <person name="Braasch I."/>
            <person name="Lecointre G."/>
            <person name="Bobe J."/>
            <person name="Postlethwait J.H."/>
            <person name="Berthelot C."/>
            <person name="Roest Crollius H."/>
            <person name="Guiguen Y."/>
        </authorList>
    </citation>
    <scope>NUCLEOTIDE SEQUENCE</scope>
    <source>
        <strain evidence="1">WJC10195</strain>
    </source>
</reference>
<name>A0A9Q1J3V3_SYNKA</name>
<gene>
    <name evidence="1" type="ORF">SKAU_G00136640</name>
</gene>
<proteinExistence type="predicted"/>
<keyword evidence="2" id="KW-1185">Reference proteome</keyword>
<dbReference type="AlphaFoldDB" id="A0A9Q1J3V3"/>
<accession>A0A9Q1J3V3</accession>
<sequence>MPRGSMCRHPLHQLSAQLSTPAGPDLFISSKAAVINEALNTSSFPKTWGVLQLNKQLPLFLPAQPGSRATGLKTARLMIWTPDENVVLYVQFDEMFVREQVKRLRAFYFSCMLPRLVDEFVGERLKLDERYAEIVRKV</sequence>
<evidence type="ECO:0000313" key="1">
    <source>
        <dbReference type="EMBL" id="KAJ8364833.1"/>
    </source>
</evidence>
<dbReference type="EMBL" id="JAINUF010000004">
    <property type="protein sequence ID" value="KAJ8364833.1"/>
    <property type="molecule type" value="Genomic_DNA"/>
</dbReference>
<comment type="caution">
    <text evidence="1">The sequence shown here is derived from an EMBL/GenBank/DDBJ whole genome shotgun (WGS) entry which is preliminary data.</text>
</comment>